<gene>
    <name evidence="1" type="ORF">L2E82_15574</name>
</gene>
<protein>
    <submittedName>
        <fullName evidence="1">Uncharacterized protein</fullName>
    </submittedName>
</protein>
<proteinExistence type="predicted"/>
<sequence>MWTRLWEKDSEILSQITPQQFGIAADDDNNDVNMTSMETTLKLKSWLVHGWCRTRNQSVHMAEDLVLEALDEEQEVDDGVGDGASCDGFGGLYTGEFHRKTGYGRVVASDFRK</sequence>
<evidence type="ECO:0000313" key="2">
    <source>
        <dbReference type="Proteomes" id="UP001055811"/>
    </source>
</evidence>
<comment type="caution">
    <text evidence="1">The sequence shown here is derived from an EMBL/GenBank/DDBJ whole genome shotgun (WGS) entry which is preliminary data.</text>
</comment>
<dbReference type="EMBL" id="CM042011">
    <property type="protein sequence ID" value="KAI3765537.1"/>
    <property type="molecule type" value="Genomic_DNA"/>
</dbReference>
<accession>A0ACB9F4F9</accession>
<name>A0ACB9F4F9_CICIN</name>
<evidence type="ECO:0000313" key="1">
    <source>
        <dbReference type="EMBL" id="KAI3765537.1"/>
    </source>
</evidence>
<reference evidence="1 2" key="2">
    <citation type="journal article" date="2022" name="Mol. Ecol. Resour.">
        <title>The genomes of chicory, endive, great burdock and yacon provide insights into Asteraceae paleo-polyploidization history and plant inulin production.</title>
        <authorList>
            <person name="Fan W."/>
            <person name="Wang S."/>
            <person name="Wang H."/>
            <person name="Wang A."/>
            <person name="Jiang F."/>
            <person name="Liu H."/>
            <person name="Zhao H."/>
            <person name="Xu D."/>
            <person name="Zhang Y."/>
        </authorList>
    </citation>
    <scope>NUCLEOTIDE SEQUENCE [LARGE SCALE GENOMIC DNA]</scope>
    <source>
        <strain evidence="2">cv. Punajuju</strain>
        <tissue evidence="1">Leaves</tissue>
    </source>
</reference>
<reference evidence="2" key="1">
    <citation type="journal article" date="2022" name="Mol. Ecol. Resour.">
        <title>The genomes of chicory, endive, great burdock and yacon provide insights into Asteraceae palaeo-polyploidization history and plant inulin production.</title>
        <authorList>
            <person name="Fan W."/>
            <person name="Wang S."/>
            <person name="Wang H."/>
            <person name="Wang A."/>
            <person name="Jiang F."/>
            <person name="Liu H."/>
            <person name="Zhao H."/>
            <person name="Xu D."/>
            <person name="Zhang Y."/>
        </authorList>
    </citation>
    <scope>NUCLEOTIDE SEQUENCE [LARGE SCALE GENOMIC DNA]</scope>
    <source>
        <strain evidence="2">cv. Punajuju</strain>
    </source>
</reference>
<organism evidence="1 2">
    <name type="scientific">Cichorium intybus</name>
    <name type="common">Chicory</name>
    <dbReference type="NCBI Taxonomy" id="13427"/>
    <lineage>
        <taxon>Eukaryota</taxon>
        <taxon>Viridiplantae</taxon>
        <taxon>Streptophyta</taxon>
        <taxon>Embryophyta</taxon>
        <taxon>Tracheophyta</taxon>
        <taxon>Spermatophyta</taxon>
        <taxon>Magnoliopsida</taxon>
        <taxon>eudicotyledons</taxon>
        <taxon>Gunneridae</taxon>
        <taxon>Pentapetalae</taxon>
        <taxon>asterids</taxon>
        <taxon>campanulids</taxon>
        <taxon>Asterales</taxon>
        <taxon>Asteraceae</taxon>
        <taxon>Cichorioideae</taxon>
        <taxon>Cichorieae</taxon>
        <taxon>Cichoriinae</taxon>
        <taxon>Cichorium</taxon>
    </lineage>
</organism>
<dbReference type="Proteomes" id="UP001055811">
    <property type="component" value="Linkage Group LG03"/>
</dbReference>
<keyword evidence="2" id="KW-1185">Reference proteome</keyword>